<dbReference type="EnsemblMetazoa" id="BGLB031648-RA">
    <property type="protein sequence ID" value="BGLB031648-PA"/>
    <property type="gene ID" value="BGLB031648"/>
</dbReference>
<dbReference type="PIRSF" id="PIRSF017127">
    <property type="entry name" value="Condensin_D2"/>
    <property type="match status" value="1"/>
</dbReference>
<dbReference type="VEuPathDB" id="VectorBase:BGLB031648"/>
<dbReference type="GO" id="GO:0042393">
    <property type="term" value="F:histone binding"/>
    <property type="evidence" value="ECO:0007669"/>
    <property type="project" value="TreeGrafter"/>
</dbReference>
<dbReference type="Pfam" id="PF12717">
    <property type="entry name" value="Cnd1"/>
    <property type="match status" value="1"/>
</dbReference>
<reference evidence="14" key="1">
    <citation type="submission" date="2020-05" db="UniProtKB">
        <authorList>
            <consortium name="EnsemblMetazoa"/>
        </authorList>
    </citation>
    <scope>IDENTIFICATION</scope>
    <source>
        <strain evidence="14">BB02</strain>
    </source>
</reference>
<evidence type="ECO:0000256" key="4">
    <source>
        <dbReference type="ARBA" id="ARBA00022454"/>
    </source>
</evidence>
<sequence length="1246" mass="139536">MEFQIPSSKDDLLSRKDARQYVVEDLLTARQIAPSLSAYKAACQSPRAVAEHFDTFFSILCLHKDLSDDIKSNSWTGLLEGCYTFSNHLSSILEESDLSREERLNYLNGLKMNCYLLCQYMEMFESMDTKLTTLSVKGKGRKKRSDSCSTDWNEEKEKGLQQLNDFIKLPLLKLWSPPVVDEEFVSMISSCVCKLLENPSATKNRESLVTIAHILGHLVQRYNHGLSMSLKLDQLLKHFEFLVSPLAQIIEIMVNEHRCKSTIADIFREIGNTSNKETAKDTTTAKNYAGFMVELSERLPSIVLAYVPVVIDLLDKEPYTLRNGVLGMLGEIIVRYLSKETDDKLRITRDHFLDKLENHITDVNAFVRSKTLQIWQTITSEGLTAEDLKVNYEKEKLLLDQMAPENVVSTENETVSQEWKQIKDELALHIDEFINNDKDISNLISDGDSSDSVLSTIVQHIDHKEWMDALMLASAALDSFPTLSIFTPQTEIRKSSLDEEEMDTTGPDTNKLLSAVKEIYFSVKCPVQVQDTEDQTVAKQKTLVQYLQITMTFSAHVQQCIPVICKLLCSKNSTDVIEAIQFFVTAVQLGVSAAHTGIRHMMKLIWSKEASIREAVVQAFTTLYLSSTETNKKKFASSVVDNLSSFFVGMTLGDLMSFEALIAELVAQGHIDKDVIRVLWNRFTKGAQDALWAINLLAMCAGAEPDIVSSNLEVLVGEGLGPNGEKDYLLAQGTCKALLKCVPKASKEKGKLQSQSYRLGIDHNIFTRLQSILLKGVTDATRNGWIPLCELALEVIYKLCDMPAKVAADLLKQLFSVMKQTCSDEMALQQAAGEGDGEGLDNSAKSSLVSCVMARVLFAAGEVAFRQMVFMEVDVLTEMKRRQALNEENKKGHRKSKGTDISKASELEEDMALAGASADDTEAEFIKFCLSDLLIENSLLAQFVPIIVEVCNNSARFPDPLLQKVASLALAKFCLINEKCCDQHLQLLFTLLEKSSSSIIRSNLIIALSDLSVRFPNLIEPWTPHLYARLRDSSSDVRKTTLNVLTHLILNDMVKVKGQISELAVCIVDPDVSISGQAKLFFHELAKKSNSMYNMPDIISRLSDPDIGVSQDHFQAIINQTNLEEFENKIKMAHTKGLDGTEETSDRLKPSVCVKEKKTKTKSKAGAKSNKENEEDDGVQRPRRSVRARRSKYTIESDDDEFFDIGTEGQKEIDLEEDDNQILKPSQKRSKRGKVALTPTSSPNFL</sequence>
<feature type="region of interest" description="Disordered" evidence="11">
    <location>
        <begin position="1137"/>
        <end position="1246"/>
    </location>
</feature>
<dbReference type="OrthoDB" id="436262at2759"/>
<dbReference type="GO" id="GO:0007076">
    <property type="term" value="P:mitotic chromosome condensation"/>
    <property type="evidence" value="ECO:0007669"/>
    <property type="project" value="InterPro"/>
</dbReference>
<dbReference type="InterPro" id="IPR032682">
    <property type="entry name" value="Cnd1_C"/>
</dbReference>
<proteinExistence type="inferred from homology"/>
<evidence type="ECO:0000256" key="5">
    <source>
        <dbReference type="ARBA" id="ARBA00022618"/>
    </source>
</evidence>
<evidence type="ECO:0000313" key="15">
    <source>
        <dbReference type="Proteomes" id="UP000076420"/>
    </source>
</evidence>
<dbReference type="GO" id="GO:0000796">
    <property type="term" value="C:condensin complex"/>
    <property type="evidence" value="ECO:0007669"/>
    <property type="project" value="TreeGrafter"/>
</dbReference>
<protein>
    <recommendedName>
        <fullName evidence="10">Condensin complex subunit 1</fullName>
    </recommendedName>
</protein>
<gene>
    <name evidence="14" type="primary">106057712</name>
</gene>
<organism evidence="14 15">
    <name type="scientific">Biomphalaria glabrata</name>
    <name type="common">Bloodfluke planorb</name>
    <name type="synonym">Freshwater snail</name>
    <dbReference type="NCBI Taxonomy" id="6526"/>
    <lineage>
        <taxon>Eukaryota</taxon>
        <taxon>Metazoa</taxon>
        <taxon>Spiralia</taxon>
        <taxon>Lophotrochozoa</taxon>
        <taxon>Mollusca</taxon>
        <taxon>Gastropoda</taxon>
        <taxon>Heterobranchia</taxon>
        <taxon>Euthyneura</taxon>
        <taxon>Panpulmonata</taxon>
        <taxon>Hygrophila</taxon>
        <taxon>Lymnaeoidea</taxon>
        <taxon>Planorbidae</taxon>
        <taxon>Biomphalaria</taxon>
    </lineage>
</organism>
<evidence type="ECO:0000256" key="6">
    <source>
        <dbReference type="ARBA" id="ARBA00022776"/>
    </source>
</evidence>
<dbReference type="InterPro" id="IPR016024">
    <property type="entry name" value="ARM-type_fold"/>
</dbReference>
<evidence type="ECO:0000259" key="13">
    <source>
        <dbReference type="Pfam" id="PF12922"/>
    </source>
</evidence>
<dbReference type="InterPro" id="IPR011989">
    <property type="entry name" value="ARM-like"/>
</dbReference>
<comment type="subcellular location">
    <subcellularLocation>
        <location evidence="2">Chromosome</location>
    </subcellularLocation>
    <subcellularLocation>
        <location evidence="1">Nucleus</location>
    </subcellularLocation>
</comment>
<dbReference type="Pfam" id="PF12922">
    <property type="entry name" value="Cnd1_N"/>
    <property type="match status" value="1"/>
</dbReference>
<evidence type="ECO:0000256" key="11">
    <source>
        <dbReference type="SAM" id="MobiDB-lite"/>
    </source>
</evidence>
<feature type="compositionally biased region" description="Basic and acidic residues" evidence="11">
    <location>
        <begin position="1137"/>
        <end position="1149"/>
    </location>
</feature>
<dbReference type="AlphaFoldDB" id="A0A2C9LJ41"/>
<keyword evidence="9 10" id="KW-0131">Cell cycle</keyword>
<dbReference type="PANTHER" id="PTHR14222">
    <property type="entry name" value="CONDENSIN"/>
    <property type="match status" value="1"/>
</dbReference>
<accession>A0A2C9LJ41</accession>
<name>A0A2C9LJ41_BIOGL</name>
<keyword evidence="7 10" id="KW-0226">DNA condensation</keyword>
<feature type="domain" description="Condensin complex subunit 1 N-terminal" evidence="13">
    <location>
        <begin position="75"/>
        <end position="227"/>
    </location>
</feature>
<comment type="function">
    <text evidence="10">Regulatory subunit of the condensin complex, a complex required for conversion of interphase chromatin into mitotic-like condense chromosomes. The condensin complex probably introduces positive supercoils into relaxed DNA in the presence of type I topoisomerases and converts nicked DNA into positive knotted forms in the presence of type II topoisomerases.</text>
</comment>
<dbReference type="Proteomes" id="UP000076420">
    <property type="component" value="Unassembled WGS sequence"/>
</dbReference>
<feature type="domain" description="Condensin complex subunit 1 C-terminal" evidence="12">
    <location>
        <begin position="999"/>
        <end position="1119"/>
    </location>
</feature>
<dbReference type="SUPFAM" id="SSF48371">
    <property type="entry name" value="ARM repeat"/>
    <property type="match status" value="1"/>
</dbReference>
<dbReference type="KEGG" id="bgt:106057712"/>
<dbReference type="GO" id="GO:0005634">
    <property type="term" value="C:nucleus"/>
    <property type="evidence" value="ECO:0007669"/>
    <property type="project" value="UniProtKB-SubCell"/>
</dbReference>
<dbReference type="GO" id="GO:0010032">
    <property type="term" value="P:meiotic chromosome condensation"/>
    <property type="evidence" value="ECO:0007669"/>
    <property type="project" value="TreeGrafter"/>
</dbReference>
<keyword evidence="4" id="KW-0158">Chromosome</keyword>
<dbReference type="STRING" id="6526.A0A2C9LJ41"/>
<evidence type="ECO:0000256" key="7">
    <source>
        <dbReference type="ARBA" id="ARBA00023067"/>
    </source>
</evidence>
<evidence type="ECO:0000256" key="10">
    <source>
        <dbReference type="PIRNR" id="PIRNR017127"/>
    </source>
</evidence>
<evidence type="ECO:0000259" key="12">
    <source>
        <dbReference type="Pfam" id="PF12717"/>
    </source>
</evidence>
<comment type="similarity">
    <text evidence="3 10">Belongs to the CND1 (condensin subunit 1) family.</text>
</comment>
<dbReference type="GO" id="GO:0000779">
    <property type="term" value="C:condensed chromosome, centromeric region"/>
    <property type="evidence" value="ECO:0007669"/>
    <property type="project" value="TreeGrafter"/>
</dbReference>
<evidence type="ECO:0000256" key="1">
    <source>
        <dbReference type="ARBA" id="ARBA00004123"/>
    </source>
</evidence>
<evidence type="ECO:0000256" key="9">
    <source>
        <dbReference type="ARBA" id="ARBA00023306"/>
    </source>
</evidence>
<keyword evidence="6 10" id="KW-0498">Mitosis</keyword>
<dbReference type="PANTHER" id="PTHR14222:SF2">
    <property type="entry name" value="CONDENSIN COMPLEX SUBUNIT 1"/>
    <property type="match status" value="1"/>
</dbReference>
<keyword evidence="5 10" id="KW-0132">Cell division</keyword>
<evidence type="ECO:0000256" key="2">
    <source>
        <dbReference type="ARBA" id="ARBA00004286"/>
    </source>
</evidence>
<dbReference type="InterPro" id="IPR007673">
    <property type="entry name" value="Condensin_cplx_su1"/>
</dbReference>
<dbReference type="Gene3D" id="1.25.10.10">
    <property type="entry name" value="Leucine-rich Repeat Variant"/>
    <property type="match status" value="1"/>
</dbReference>
<feature type="compositionally biased region" description="Basic residues" evidence="11">
    <location>
        <begin position="1181"/>
        <end position="1192"/>
    </location>
</feature>
<dbReference type="GO" id="GO:0051301">
    <property type="term" value="P:cell division"/>
    <property type="evidence" value="ECO:0007669"/>
    <property type="project" value="UniProtKB-KW"/>
</dbReference>
<dbReference type="InterPro" id="IPR024324">
    <property type="entry name" value="Condensin_cplx_su1_N"/>
</dbReference>
<dbReference type="VEuPathDB" id="VectorBase:BGLAX_051429"/>
<evidence type="ECO:0000313" key="14">
    <source>
        <dbReference type="EnsemblMetazoa" id="BGLB031648-PA"/>
    </source>
</evidence>
<evidence type="ECO:0000256" key="8">
    <source>
        <dbReference type="ARBA" id="ARBA00023242"/>
    </source>
</evidence>
<evidence type="ECO:0000256" key="3">
    <source>
        <dbReference type="ARBA" id="ARBA00009606"/>
    </source>
</evidence>
<dbReference type="InterPro" id="IPR026971">
    <property type="entry name" value="CND1/NCAPD3"/>
</dbReference>
<keyword evidence="8" id="KW-0539">Nucleus</keyword>